<sequence>MTYPNSISFLKDSVPLVRELKGSEYWKYKLVFRHERALRRVESLLRIESSFIKGGKRVRLTEALTMDFISRNTTIPIPKLLDIFSIKGDVYIVQQYINAPVLEDVWRRLSIVEKRSSVLQLKNCLDQLRALKPPDSDRVQAIDGSGFIDERLGTGELGPFDDHDAFHRFLGYHALRDCPDRFPLAKEAISKVANRKYRTVFSHGDLGPHNILWKDGQIVLIDWERSGWFPEYWDYTRAYAARGYTIPEWWEMFKDVVDRYDDELDVDIQMLNYVERL</sequence>
<evidence type="ECO:0000313" key="2">
    <source>
        <dbReference type="EMBL" id="PPQ68113.1"/>
    </source>
</evidence>
<name>A0A409VPD6_9AGAR</name>
<dbReference type="Proteomes" id="UP000284706">
    <property type="component" value="Unassembled WGS sequence"/>
</dbReference>
<dbReference type="PANTHER" id="PTHR21310:SF58">
    <property type="entry name" value="AMINOGLYCOSIDE PHOSPHOTRANSFERASE DOMAIN-CONTAINING PROTEIN"/>
    <property type="match status" value="1"/>
</dbReference>
<protein>
    <recommendedName>
        <fullName evidence="1">Aminoglycoside phosphotransferase domain-containing protein</fullName>
    </recommendedName>
</protein>
<dbReference type="InParanoid" id="A0A409VPD6"/>
<dbReference type="InterPro" id="IPR011009">
    <property type="entry name" value="Kinase-like_dom_sf"/>
</dbReference>
<dbReference type="EMBL" id="NHYE01005602">
    <property type="protein sequence ID" value="PPQ68113.1"/>
    <property type="molecule type" value="Genomic_DNA"/>
</dbReference>
<feature type="domain" description="Aminoglycoside phosphotransferase" evidence="1">
    <location>
        <begin position="66"/>
        <end position="258"/>
    </location>
</feature>
<evidence type="ECO:0000259" key="1">
    <source>
        <dbReference type="Pfam" id="PF01636"/>
    </source>
</evidence>
<dbReference type="STRING" id="231916.A0A409VPD6"/>
<dbReference type="OrthoDB" id="8300194at2759"/>
<accession>A0A409VPD6</accession>
<dbReference type="InterPro" id="IPR002575">
    <property type="entry name" value="Aminoglycoside_PTrfase"/>
</dbReference>
<dbReference type="Pfam" id="PF01636">
    <property type="entry name" value="APH"/>
    <property type="match status" value="1"/>
</dbReference>
<dbReference type="AlphaFoldDB" id="A0A409VPD6"/>
<reference evidence="2 3" key="1">
    <citation type="journal article" date="2018" name="Evol. Lett.">
        <title>Horizontal gene cluster transfer increased hallucinogenic mushroom diversity.</title>
        <authorList>
            <person name="Reynolds H.T."/>
            <person name="Vijayakumar V."/>
            <person name="Gluck-Thaler E."/>
            <person name="Korotkin H.B."/>
            <person name="Matheny P.B."/>
            <person name="Slot J.C."/>
        </authorList>
    </citation>
    <scope>NUCLEOTIDE SEQUENCE [LARGE SCALE GENOMIC DNA]</scope>
    <source>
        <strain evidence="2 3">SRW20</strain>
    </source>
</reference>
<dbReference type="Gene3D" id="3.90.1200.10">
    <property type="match status" value="1"/>
</dbReference>
<gene>
    <name evidence="2" type="ORF">CVT26_005735</name>
</gene>
<comment type="caution">
    <text evidence="2">The sequence shown here is derived from an EMBL/GenBank/DDBJ whole genome shotgun (WGS) entry which is preliminary data.</text>
</comment>
<organism evidence="2 3">
    <name type="scientific">Gymnopilus dilepis</name>
    <dbReference type="NCBI Taxonomy" id="231916"/>
    <lineage>
        <taxon>Eukaryota</taxon>
        <taxon>Fungi</taxon>
        <taxon>Dikarya</taxon>
        <taxon>Basidiomycota</taxon>
        <taxon>Agaricomycotina</taxon>
        <taxon>Agaricomycetes</taxon>
        <taxon>Agaricomycetidae</taxon>
        <taxon>Agaricales</taxon>
        <taxon>Agaricineae</taxon>
        <taxon>Hymenogastraceae</taxon>
        <taxon>Gymnopilus</taxon>
    </lineage>
</organism>
<evidence type="ECO:0000313" key="3">
    <source>
        <dbReference type="Proteomes" id="UP000284706"/>
    </source>
</evidence>
<dbReference type="SUPFAM" id="SSF56112">
    <property type="entry name" value="Protein kinase-like (PK-like)"/>
    <property type="match status" value="1"/>
</dbReference>
<keyword evidence="3" id="KW-1185">Reference proteome</keyword>
<dbReference type="CDD" id="cd05120">
    <property type="entry name" value="APH_ChoK_like"/>
    <property type="match status" value="1"/>
</dbReference>
<dbReference type="PANTHER" id="PTHR21310">
    <property type="entry name" value="AMINOGLYCOSIDE PHOSPHOTRANSFERASE-RELATED-RELATED"/>
    <property type="match status" value="1"/>
</dbReference>
<dbReference type="InterPro" id="IPR051678">
    <property type="entry name" value="AGP_Transferase"/>
</dbReference>
<proteinExistence type="predicted"/>